<keyword evidence="1" id="KW-0472">Membrane</keyword>
<evidence type="ECO:0000256" key="1">
    <source>
        <dbReference type="SAM" id="Phobius"/>
    </source>
</evidence>
<dbReference type="GO" id="GO:0016020">
    <property type="term" value="C:membrane"/>
    <property type="evidence" value="ECO:0007669"/>
    <property type="project" value="TreeGrafter"/>
</dbReference>
<dbReference type="InterPro" id="IPR050879">
    <property type="entry name" value="Acyltransferase_3"/>
</dbReference>
<feature type="transmembrane region" description="Helical" evidence="1">
    <location>
        <begin position="236"/>
        <end position="260"/>
    </location>
</feature>
<keyword evidence="1" id="KW-0812">Transmembrane</keyword>
<dbReference type="HOGENOM" id="CLU_063834_1_0_2"/>
<evidence type="ECO:0000313" key="3">
    <source>
        <dbReference type="EMBL" id="AAM31800.1"/>
    </source>
</evidence>
<keyword evidence="1" id="KW-1133">Transmembrane helix</keyword>
<feature type="transmembrane region" description="Helical" evidence="1">
    <location>
        <begin position="76"/>
        <end position="93"/>
    </location>
</feature>
<dbReference type="Proteomes" id="UP000000595">
    <property type="component" value="Chromosome"/>
</dbReference>
<dbReference type="InterPro" id="IPR002656">
    <property type="entry name" value="Acyl_transf_3_dom"/>
</dbReference>
<evidence type="ECO:0000313" key="4">
    <source>
        <dbReference type="Proteomes" id="UP000000595"/>
    </source>
</evidence>
<evidence type="ECO:0000259" key="2">
    <source>
        <dbReference type="Pfam" id="PF01757"/>
    </source>
</evidence>
<dbReference type="GeneID" id="95969266"/>
<dbReference type="GO" id="GO:0016747">
    <property type="term" value="F:acyltransferase activity, transferring groups other than amino-acyl groups"/>
    <property type="evidence" value="ECO:0007669"/>
    <property type="project" value="InterPro"/>
</dbReference>
<feature type="transmembrane region" description="Helical" evidence="1">
    <location>
        <begin position="266"/>
        <end position="285"/>
    </location>
</feature>
<feature type="transmembrane region" description="Helical" evidence="1">
    <location>
        <begin position="155"/>
        <end position="173"/>
    </location>
</feature>
<protein>
    <submittedName>
        <fullName evidence="3">Conserved protein</fullName>
    </submittedName>
</protein>
<dbReference type="AlphaFoldDB" id="Q8PV70"/>
<feature type="transmembrane region" description="Helical" evidence="1">
    <location>
        <begin position="185"/>
        <end position="206"/>
    </location>
</feature>
<gene>
    <name evidence="3" type="ordered locus">MM_2104</name>
</gene>
<dbReference type="EMBL" id="AE008384">
    <property type="protein sequence ID" value="AAM31800.1"/>
    <property type="molecule type" value="Genomic_DNA"/>
</dbReference>
<reference evidence="3 4" key="1">
    <citation type="journal article" date="2002" name="J. Mol. Microbiol. Biotechnol.">
        <title>The genome of Methanosarcina mazei: evidence for lateral gene transfer between Bacteria and Archaea.</title>
        <authorList>
            <person name="Deppenmeier U."/>
            <person name="Johann A."/>
            <person name="Hartsch T."/>
            <person name="Merkl R."/>
            <person name="Schmitz R.A."/>
            <person name="Martinez-Arias R."/>
            <person name="Henne A."/>
            <person name="Wiezer A."/>
            <person name="Baumer S."/>
            <person name="Jacobi C."/>
            <person name="Bruggemann H."/>
            <person name="Lienard T."/>
            <person name="Christmann A."/>
            <person name="Bomeke M."/>
            <person name="Steckel S."/>
            <person name="Bhattacharyya A."/>
            <person name="Lykidis A."/>
            <person name="Overbeek R."/>
            <person name="Klenk H.P."/>
            <person name="Gunsalus R.P."/>
            <person name="Fritz H.J."/>
            <person name="Gottschalk G."/>
        </authorList>
    </citation>
    <scope>NUCLEOTIDE SEQUENCE [LARGE SCALE GENOMIC DNA]</scope>
    <source>
        <strain evidence="4">ATCC BAA-159 / DSM 3647 / Goe1 / Go1 / JCM 11833 / OCM 88</strain>
    </source>
</reference>
<dbReference type="PANTHER" id="PTHR23028:SF53">
    <property type="entry name" value="ACYL_TRANSF_3 DOMAIN-CONTAINING PROTEIN"/>
    <property type="match status" value="1"/>
</dbReference>
<dbReference type="PATRIC" id="fig|192952.21.peg.2416"/>
<dbReference type="Pfam" id="PF01757">
    <property type="entry name" value="Acyl_transf_3"/>
    <property type="match status" value="1"/>
</dbReference>
<accession>Q8PV70</accession>
<feature type="transmembrane region" description="Helical" evidence="1">
    <location>
        <begin position="327"/>
        <end position="344"/>
    </location>
</feature>
<dbReference type="KEGG" id="mma:MM_2104"/>
<name>Q8PV70_METMA</name>
<proteinExistence type="predicted"/>
<dbReference type="RefSeq" id="WP_011034035.1">
    <property type="nucleotide sequence ID" value="NC_003901.1"/>
</dbReference>
<dbReference type="GO" id="GO:0000271">
    <property type="term" value="P:polysaccharide biosynthetic process"/>
    <property type="evidence" value="ECO:0007669"/>
    <property type="project" value="TreeGrafter"/>
</dbReference>
<organism evidence="3 4">
    <name type="scientific">Methanosarcina mazei (strain ATCC BAA-159 / DSM 3647 / Goe1 / Go1 / JCM 11833 / OCM 88)</name>
    <name type="common">Methanosarcina frisia</name>
    <dbReference type="NCBI Taxonomy" id="192952"/>
    <lineage>
        <taxon>Archaea</taxon>
        <taxon>Methanobacteriati</taxon>
        <taxon>Methanobacteriota</taxon>
        <taxon>Stenosarchaea group</taxon>
        <taxon>Methanomicrobia</taxon>
        <taxon>Methanosarcinales</taxon>
        <taxon>Methanosarcinaceae</taxon>
        <taxon>Methanosarcina</taxon>
    </lineage>
</organism>
<sequence>MNFFVDNIYIYIFPYLIIPFFIFYRLKIYHTKLYNFEFLSKGNTDRIRGLLALVVILHHVAQRMDNVGLMLPFCQAGSYAVSIFLFFSGYGLMTSSLKNPNYFKNFFCKRISKVYIPFLIINIFTLSIYQLTFNSEYSLIDKLFYTTGIKLIDSVTWYIIITLVFYVIFYILFKNNQINVAVRRLFIYSLIFYFSCYIIKIGSWWYINSFSFPIGIYTAINFNKICSYIEKNYTKYTIFFILSFGILSSGIASFLLYQVFHFHFKVIIETLSSILFLPVVLLLLLKVDLRHNFLNFFGDISYEMYLIHMKIYIILGEFLQINKSYNILVYFIIVIMLSKGILLFEKLLLKTIHKNTYVIKYT</sequence>
<feature type="transmembrane region" description="Helical" evidence="1">
    <location>
        <begin position="6"/>
        <end position="26"/>
    </location>
</feature>
<feature type="domain" description="Acyltransferase 3" evidence="2">
    <location>
        <begin position="45"/>
        <end position="336"/>
    </location>
</feature>
<feature type="transmembrane region" description="Helical" evidence="1">
    <location>
        <begin position="114"/>
        <end position="135"/>
    </location>
</feature>
<dbReference type="PANTHER" id="PTHR23028">
    <property type="entry name" value="ACETYLTRANSFERASE"/>
    <property type="match status" value="1"/>
</dbReference>